<keyword evidence="4" id="KW-0808">Transferase</keyword>
<dbReference type="SUPFAM" id="SSF56752">
    <property type="entry name" value="D-aminoacid aminotransferase-like PLP-dependent enzymes"/>
    <property type="match status" value="1"/>
</dbReference>
<comment type="similarity">
    <text evidence="2">Belongs to the class-IV pyridoxal-phosphate-dependent aminotransferase family.</text>
</comment>
<dbReference type="InterPro" id="IPR043131">
    <property type="entry name" value="BCAT-like_N"/>
</dbReference>
<evidence type="ECO:0008006" key="8">
    <source>
        <dbReference type="Google" id="ProtNLM"/>
    </source>
</evidence>
<dbReference type="PANTHER" id="PTHR11825:SF69">
    <property type="entry name" value="BRANCHED-CHAIN-AMINO-ACID AMINOTRANSFERASE"/>
    <property type="match status" value="1"/>
</dbReference>
<comment type="cofactor">
    <cofactor evidence="1">
        <name>pyridoxal 5'-phosphate</name>
        <dbReference type="ChEBI" id="CHEBI:597326"/>
    </cofactor>
</comment>
<keyword evidence="5" id="KW-0663">Pyridoxal phosphate</keyword>
<evidence type="ECO:0000256" key="2">
    <source>
        <dbReference type="ARBA" id="ARBA00009320"/>
    </source>
</evidence>
<evidence type="ECO:0000256" key="3">
    <source>
        <dbReference type="ARBA" id="ARBA00022576"/>
    </source>
</evidence>
<evidence type="ECO:0000256" key="5">
    <source>
        <dbReference type="ARBA" id="ARBA00022898"/>
    </source>
</evidence>
<sequence length="232" mass="25871">MPFSIEPTASVLHYATSCFESTKLYRGYDGKLRIFRLLENCRRMADSATKTSMPSPEPEQLLELIKALCRVESPQWLPGSLGNKKIAVNYGPALQAHKVTQERGFDQVLWLYGEGSFVTEAGGTILFVFRKTQVCNAQMSTAPLDSAPVEVTEEDFTIHDLIETSKDGRLLATFAVGTAYFVKKVVEINFRGQTITISADAIPHPALLRRWLSNIMYGAEKYGWAEVLDGQL</sequence>
<name>A0ABR3R4B4_9PLEO</name>
<reference evidence="6 7" key="1">
    <citation type="submission" date="2024-02" db="EMBL/GenBank/DDBJ databases">
        <title>De novo assembly and annotation of 12 fungi associated with fruit tree decline syndrome in Ontario, Canada.</title>
        <authorList>
            <person name="Sulman M."/>
            <person name="Ellouze W."/>
            <person name="Ilyukhin E."/>
        </authorList>
    </citation>
    <scope>NUCLEOTIDE SEQUENCE [LARGE SCALE GENOMIC DNA]</scope>
    <source>
        <strain evidence="6 7">M97-236</strain>
    </source>
</reference>
<dbReference type="Gene3D" id="3.20.10.10">
    <property type="entry name" value="D-amino Acid Aminotransferase, subunit A, domain 2"/>
    <property type="match status" value="2"/>
</dbReference>
<dbReference type="Proteomes" id="UP001521222">
    <property type="component" value="Unassembled WGS sequence"/>
</dbReference>
<evidence type="ECO:0000256" key="1">
    <source>
        <dbReference type="ARBA" id="ARBA00001933"/>
    </source>
</evidence>
<keyword evidence="3" id="KW-0032">Aminotransferase</keyword>
<comment type="caution">
    <text evidence="6">The sequence shown here is derived from an EMBL/GenBank/DDBJ whole genome shotgun (WGS) entry which is preliminary data.</text>
</comment>
<keyword evidence="7" id="KW-1185">Reference proteome</keyword>
<dbReference type="InterPro" id="IPR036038">
    <property type="entry name" value="Aminotransferase-like"/>
</dbReference>
<evidence type="ECO:0000256" key="4">
    <source>
        <dbReference type="ARBA" id="ARBA00022679"/>
    </source>
</evidence>
<dbReference type="InterPro" id="IPR043132">
    <property type="entry name" value="BCAT-like_C"/>
</dbReference>
<dbReference type="InterPro" id="IPR005786">
    <property type="entry name" value="B_amino_transII"/>
</dbReference>
<evidence type="ECO:0000313" key="7">
    <source>
        <dbReference type="Proteomes" id="UP001521222"/>
    </source>
</evidence>
<proteinExistence type="inferred from homology"/>
<protein>
    <recommendedName>
        <fullName evidence="8">Branched-chain-amino-acid aminotransferase</fullName>
    </recommendedName>
</protein>
<evidence type="ECO:0000313" key="6">
    <source>
        <dbReference type="EMBL" id="KAL1599261.1"/>
    </source>
</evidence>
<organism evidence="6 7">
    <name type="scientific">Nothophoma quercina</name>
    <dbReference type="NCBI Taxonomy" id="749835"/>
    <lineage>
        <taxon>Eukaryota</taxon>
        <taxon>Fungi</taxon>
        <taxon>Dikarya</taxon>
        <taxon>Ascomycota</taxon>
        <taxon>Pezizomycotina</taxon>
        <taxon>Dothideomycetes</taxon>
        <taxon>Pleosporomycetidae</taxon>
        <taxon>Pleosporales</taxon>
        <taxon>Pleosporineae</taxon>
        <taxon>Didymellaceae</taxon>
        <taxon>Nothophoma</taxon>
    </lineage>
</organism>
<dbReference type="Gene3D" id="3.30.470.10">
    <property type="match status" value="1"/>
</dbReference>
<dbReference type="PANTHER" id="PTHR11825">
    <property type="entry name" value="SUBGROUP IIII AMINOTRANSFERASE"/>
    <property type="match status" value="1"/>
</dbReference>
<accession>A0ABR3R4B4</accession>
<dbReference type="EMBL" id="JAKIXB020000020">
    <property type="protein sequence ID" value="KAL1599261.1"/>
    <property type="molecule type" value="Genomic_DNA"/>
</dbReference>
<gene>
    <name evidence="6" type="ORF">SLS59_006278</name>
</gene>